<reference evidence="2 3" key="1">
    <citation type="submission" date="2020-08" db="EMBL/GenBank/DDBJ databases">
        <title>Genomic Encyclopedia of Type Strains, Phase III (KMG-III): the genomes of soil and plant-associated and newly described type strains.</title>
        <authorList>
            <person name="Whitman W."/>
        </authorList>
    </citation>
    <scope>NUCLEOTIDE SEQUENCE [LARGE SCALE GENOMIC DNA]</scope>
    <source>
        <strain evidence="2 3">CECT 3265</strain>
    </source>
</reference>
<protein>
    <recommendedName>
        <fullName evidence="4">Gas vesicle synthesis protein GvpO</fullName>
    </recommendedName>
</protein>
<sequence length="110" mass="12112">MTNTAQGSDASGNGAGKKRSPERGRPPSAVEILRLARAQFAELTDTQPESVSSFERVEDGWVVRVEVLELARVPDTMSLLATYEVMLGPDGELTTYQRVRRYERGKADPS</sequence>
<feature type="compositionally biased region" description="Polar residues" evidence="1">
    <location>
        <begin position="1"/>
        <end position="11"/>
    </location>
</feature>
<proteinExistence type="predicted"/>
<comment type="caution">
    <text evidence="2">The sequence shown here is derived from an EMBL/GenBank/DDBJ whole genome shotgun (WGS) entry which is preliminary data.</text>
</comment>
<evidence type="ECO:0008006" key="4">
    <source>
        <dbReference type="Google" id="ProtNLM"/>
    </source>
</evidence>
<dbReference type="InterPro" id="IPR008634">
    <property type="entry name" value="Gas-vesicle_GvpO"/>
</dbReference>
<organism evidence="2 3">
    <name type="scientific">Streptomyces netropsis</name>
    <name type="common">Streptoverticillium netropsis</name>
    <dbReference type="NCBI Taxonomy" id="55404"/>
    <lineage>
        <taxon>Bacteria</taxon>
        <taxon>Bacillati</taxon>
        <taxon>Actinomycetota</taxon>
        <taxon>Actinomycetes</taxon>
        <taxon>Kitasatosporales</taxon>
        <taxon>Streptomycetaceae</taxon>
        <taxon>Streptomyces</taxon>
    </lineage>
</organism>
<gene>
    <name evidence="2" type="ORF">FHS38_001566</name>
</gene>
<dbReference type="PIRSF" id="PIRSF028743">
    <property type="entry name" value="GvpO_protein"/>
    <property type="match status" value="1"/>
</dbReference>
<feature type="region of interest" description="Disordered" evidence="1">
    <location>
        <begin position="1"/>
        <end position="27"/>
    </location>
</feature>
<dbReference type="Proteomes" id="UP000556436">
    <property type="component" value="Unassembled WGS sequence"/>
</dbReference>
<evidence type="ECO:0000313" key="3">
    <source>
        <dbReference type="Proteomes" id="UP000556436"/>
    </source>
</evidence>
<dbReference type="GO" id="GO:0031412">
    <property type="term" value="P:gas vesicle organization"/>
    <property type="evidence" value="ECO:0007669"/>
    <property type="project" value="InterPro"/>
</dbReference>
<evidence type="ECO:0000256" key="1">
    <source>
        <dbReference type="SAM" id="MobiDB-lite"/>
    </source>
</evidence>
<dbReference type="Pfam" id="PF05800">
    <property type="entry name" value="GvpO"/>
    <property type="match status" value="1"/>
</dbReference>
<dbReference type="AlphaFoldDB" id="A0A7W7L9G7"/>
<accession>A0A7W7L9G7</accession>
<keyword evidence="3" id="KW-1185">Reference proteome</keyword>
<name>A0A7W7L9G7_STRNE</name>
<dbReference type="EMBL" id="JACHJG010000002">
    <property type="protein sequence ID" value="MBB4885538.1"/>
    <property type="molecule type" value="Genomic_DNA"/>
</dbReference>
<evidence type="ECO:0000313" key="2">
    <source>
        <dbReference type="EMBL" id="MBB4885538.1"/>
    </source>
</evidence>
<dbReference type="RefSeq" id="WP_184732121.1">
    <property type="nucleotide sequence ID" value="NZ_BMRW01000011.1"/>
</dbReference>